<evidence type="ECO:0000313" key="1">
    <source>
        <dbReference type="EMBL" id="EEX78306.1"/>
    </source>
</evidence>
<comment type="caution">
    <text evidence="1">The sequence shown here is derived from an EMBL/GenBank/DDBJ whole genome shotgun (WGS) entry which is preliminary data.</text>
</comment>
<proteinExistence type="predicted"/>
<gene>
    <name evidence="1" type="ORF">SELSPUOL_00286</name>
</gene>
<dbReference type="Proteomes" id="UP000003505">
    <property type="component" value="Unassembled WGS sequence"/>
</dbReference>
<protein>
    <submittedName>
        <fullName evidence="1">Uncharacterized protein</fullName>
    </submittedName>
</protein>
<sequence length="121" mass="13451">MKKGERAFCAEGETVNDTQAREQRYASVCEILCAAHGKGRRQFEHEVDAAQNGVAGTLPFIENRRAAALCETAAHQCDDAGFGIFRTYGFNLVNVPVMKRIVFCDDADDIHGINSLYGWFF</sequence>
<name>C9LS63_SELS3</name>
<dbReference type="AlphaFoldDB" id="C9LS63"/>
<evidence type="ECO:0000313" key="2">
    <source>
        <dbReference type="Proteomes" id="UP000003505"/>
    </source>
</evidence>
<dbReference type="EMBL" id="ACKP02000008">
    <property type="protein sequence ID" value="EEX78306.1"/>
    <property type="molecule type" value="Genomic_DNA"/>
</dbReference>
<accession>C9LS63</accession>
<organism evidence="1 2">
    <name type="scientific">Selenomonas sputigena (strain ATCC 35185 / DSM 20758 / CCUG 44933 / VPI D19B-28)</name>
    <dbReference type="NCBI Taxonomy" id="546271"/>
    <lineage>
        <taxon>Bacteria</taxon>
        <taxon>Bacillati</taxon>
        <taxon>Bacillota</taxon>
        <taxon>Negativicutes</taxon>
        <taxon>Selenomonadales</taxon>
        <taxon>Selenomonadaceae</taxon>
        <taxon>Selenomonas</taxon>
    </lineage>
</organism>
<reference evidence="1 2" key="1">
    <citation type="submission" date="2009-09" db="EMBL/GenBank/DDBJ databases">
        <authorList>
            <person name="Weinstock G."/>
            <person name="Sodergren E."/>
            <person name="Clifton S."/>
            <person name="Fulton L."/>
            <person name="Fulton B."/>
            <person name="Courtney L."/>
            <person name="Fronick C."/>
            <person name="Harrison M."/>
            <person name="Strong C."/>
            <person name="Farmer C."/>
            <person name="Delahaunty K."/>
            <person name="Markovic C."/>
            <person name="Hall O."/>
            <person name="Minx P."/>
            <person name="Tomlinson C."/>
            <person name="Mitreva M."/>
            <person name="Nelson J."/>
            <person name="Hou S."/>
            <person name="Wollam A."/>
            <person name="Pepin K.H."/>
            <person name="Johnson M."/>
            <person name="Bhonagiri V."/>
            <person name="Nash W.E."/>
            <person name="Warren W."/>
            <person name="Chinwalla A."/>
            <person name="Mardis E.R."/>
            <person name="Wilson R.K."/>
        </authorList>
    </citation>
    <scope>NUCLEOTIDE SEQUENCE [LARGE SCALE GENOMIC DNA]</scope>
    <source>
        <strain evidence="2">ATCC 35185 / DSM 20758 / VPI D19B-28</strain>
    </source>
</reference>